<dbReference type="GO" id="GO:0016020">
    <property type="term" value="C:membrane"/>
    <property type="evidence" value="ECO:0007669"/>
    <property type="project" value="InterPro"/>
</dbReference>
<gene>
    <name evidence="2" type="ORF">A9W98_30620</name>
    <name evidence="3" type="ORF">AWC08_29145</name>
</gene>
<dbReference type="Proteomes" id="UP000093757">
    <property type="component" value="Unassembled WGS sequence"/>
</dbReference>
<keyword evidence="1" id="KW-0812">Transmembrane</keyword>
<dbReference type="EMBL" id="MAEM01000451">
    <property type="protein sequence ID" value="OBR99400.1"/>
    <property type="molecule type" value="Genomic_DNA"/>
</dbReference>
<dbReference type="GO" id="GO:0010468">
    <property type="term" value="P:regulation of gene expression"/>
    <property type="evidence" value="ECO:0007669"/>
    <property type="project" value="InterPro"/>
</dbReference>
<sequence>MNPIDLLIVAVACGAFAWSMARYAPKTVPGIGVAAQGVLGVYTGLMVRDISFAALGSHWPIVIAVAVSTLVLSVAGGALLGLHRDITPLTGGLALVAGGSAGLVAIARELGGDDRVVAAVQYLRVAMITAAMPIVATAFYHSTPAQGAHVSEKASLPWYLTLPLIAAIVLLGAVAGRRLRLPGGGLIGPMVITMGLEFAGMVNGLTIPMPLFQAGIVLIVLQTVMALDRDSLRAIRRILPGAFALIMVLNVAAAGLGVVLAHSAGLSMLDGYLATSPGGVYAVLGTAAGSGSNVTFVMASQVIRVVLMLVAAPLVARLFIRFTPRGTEAAPLHPQLVPVTA</sequence>
<reference evidence="2 4" key="2">
    <citation type="submission" date="2016-06" db="EMBL/GenBank/DDBJ databases">
        <authorList>
            <person name="Kjaerup R.B."/>
            <person name="Dalgaard T.S."/>
            <person name="Juul-Madsen H.R."/>
        </authorList>
    </citation>
    <scope>NUCLEOTIDE SEQUENCE [LARGE SCALE GENOMIC DNA]</scope>
    <source>
        <strain evidence="2 4">1245752.6</strain>
    </source>
</reference>
<keyword evidence="1" id="KW-0472">Membrane</keyword>
<dbReference type="OrthoDB" id="5188485at2"/>
<reference evidence="3 5" key="1">
    <citation type="submission" date="2016-01" db="EMBL/GenBank/DDBJ databases">
        <title>The new phylogeny of the genus Mycobacterium.</title>
        <authorList>
            <person name="Tarcisio F."/>
            <person name="Conor M."/>
            <person name="Antonella G."/>
            <person name="Elisabetta G."/>
            <person name="Giulia F.S."/>
            <person name="Sara T."/>
            <person name="Anna F."/>
            <person name="Clotilde B."/>
            <person name="Roberto B."/>
            <person name="Veronica D.S."/>
            <person name="Fabio R."/>
            <person name="Monica P."/>
            <person name="Olivier J."/>
            <person name="Enrico T."/>
            <person name="Nicola S."/>
        </authorList>
    </citation>
    <scope>NUCLEOTIDE SEQUENCE [LARGE SCALE GENOMIC DNA]</scope>
    <source>
        <strain evidence="3 5">DSM 44160</strain>
    </source>
</reference>
<keyword evidence="5" id="KW-1185">Reference proteome</keyword>
<proteinExistence type="predicted"/>
<evidence type="ECO:0000313" key="3">
    <source>
        <dbReference type="EMBL" id="ORV82115.1"/>
    </source>
</evidence>
<protein>
    <recommendedName>
        <fullName evidence="6">AbrB family transcriptional regulator</fullName>
    </recommendedName>
</protein>
<feature type="transmembrane region" description="Helical" evidence="1">
    <location>
        <begin position="156"/>
        <end position="174"/>
    </location>
</feature>
<dbReference type="Pfam" id="PF05145">
    <property type="entry name" value="AbrB"/>
    <property type="match status" value="1"/>
</dbReference>
<dbReference type="AlphaFoldDB" id="A0A1A6BAT7"/>
<evidence type="ECO:0008006" key="6">
    <source>
        <dbReference type="Google" id="ProtNLM"/>
    </source>
</evidence>
<dbReference type="RefSeq" id="WP_065136251.1">
    <property type="nucleotide sequence ID" value="NZ_JACKSU010000043.1"/>
</dbReference>
<feature type="transmembrane region" description="Helical" evidence="1">
    <location>
        <begin position="119"/>
        <end position="141"/>
    </location>
</feature>
<name>A0A1A6BAT7_MYCGO</name>
<feature type="transmembrane region" description="Helical" evidence="1">
    <location>
        <begin position="27"/>
        <end position="47"/>
    </location>
</feature>
<feature type="transmembrane region" description="Helical" evidence="1">
    <location>
        <begin position="302"/>
        <end position="320"/>
    </location>
</feature>
<feature type="transmembrane region" description="Helical" evidence="1">
    <location>
        <begin position="86"/>
        <end position="107"/>
    </location>
</feature>
<keyword evidence="1" id="KW-1133">Transmembrane helix</keyword>
<comment type="caution">
    <text evidence="2">The sequence shown here is derived from an EMBL/GenBank/DDBJ whole genome shotgun (WGS) entry which is preliminary data.</text>
</comment>
<evidence type="ECO:0000313" key="2">
    <source>
        <dbReference type="EMBL" id="OBR99400.1"/>
    </source>
</evidence>
<dbReference type="PIRSF" id="PIRSF038991">
    <property type="entry name" value="Protein_AbrB"/>
    <property type="match status" value="1"/>
</dbReference>
<evidence type="ECO:0000313" key="4">
    <source>
        <dbReference type="Proteomes" id="UP000093757"/>
    </source>
</evidence>
<dbReference type="EMBL" id="LQOY01000116">
    <property type="protein sequence ID" value="ORV82115.1"/>
    <property type="molecule type" value="Genomic_DNA"/>
</dbReference>
<dbReference type="PANTHER" id="PTHR38457:SF1">
    <property type="entry name" value="REGULATOR ABRB-RELATED"/>
    <property type="match status" value="1"/>
</dbReference>
<evidence type="ECO:0000313" key="5">
    <source>
        <dbReference type="Proteomes" id="UP000193928"/>
    </source>
</evidence>
<dbReference type="InterPro" id="IPR007820">
    <property type="entry name" value="AbrB_fam"/>
</dbReference>
<feature type="transmembrane region" description="Helical" evidence="1">
    <location>
        <begin position="239"/>
        <end position="261"/>
    </location>
</feature>
<organism evidence="2 4">
    <name type="scientific">Mycobacterium gordonae</name>
    <dbReference type="NCBI Taxonomy" id="1778"/>
    <lineage>
        <taxon>Bacteria</taxon>
        <taxon>Bacillati</taxon>
        <taxon>Actinomycetota</taxon>
        <taxon>Actinomycetes</taxon>
        <taxon>Mycobacteriales</taxon>
        <taxon>Mycobacteriaceae</taxon>
        <taxon>Mycobacterium</taxon>
    </lineage>
</organism>
<accession>A0A1A6BAT7</accession>
<dbReference type="PANTHER" id="PTHR38457">
    <property type="entry name" value="REGULATOR ABRB-RELATED"/>
    <property type="match status" value="1"/>
</dbReference>
<evidence type="ECO:0000256" key="1">
    <source>
        <dbReference type="SAM" id="Phobius"/>
    </source>
</evidence>
<dbReference type="Proteomes" id="UP000193928">
    <property type="component" value="Unassembled WGS sequence"/>
</dbReference>
<feature type="transmembrane region" description="Helical" evidence="1">
    <location>
        <begin position="59"/>
        <end position="80"/>
    </location>
</feature>